<name>A0A0L0BST7_LUCCU</name>
<evidence type="ECO:0000256" key="3">
    <source>
        <dbReference type="ARBA" id="ARBA00022801"/>
    </source>
</evidence>
<keyword evidence="4" id="KW-0809">Transit peptide</keyword>
<keyword evidence="2" id="KW-0677">Repeat</keyword>
<dbReference type="PROSITE" id="PS51770">
    <property type="entry name" value="HOTDOG_ACOT"/>
    <property type="match status" value="2"/>
</dbReference>
<dbReference type="GO" id="GO:0006637">
    <property type="term" value="P:acyl-CoA metabolic process"/>
    <property type="evidence" value="ECO:0007669"/>
    <property type="project" value="TreeGrafter"/>
</dbReference>
<dbReference type="OrthoDB" id="5920264at2759"/>
<dbReference type="EMBL" id="JRES01001410">
    <property type="protein sequence ID" value="KNC23145.1"/>
    <property type="molecule type" value="Genomic_DNA"/>
</dbReference>
<keyword evidence="3" id="KW-0378">Hydrolase</keyword>
<evidence type="ECO:0000313" key="7">
    <source>
        <dbReference type="EMBL" id="KNC23145.1"/>
    </source>
</evidence>
<evidence type="ECO:0000313" key="8">
    <source>
        <dbReference type="Proteomes" id="UP000037069"/>
    </source>
</evidence>
<dbReference type="Pfam" id="PF05571">
    <property type="entry name" value="JAMP"/>
    <property type="match status" value="2"/>
</dbReference>
<dbReference type="PANTHER" id="PTHR12655">
    <property type="entry name" value="ACYL-COA THIOESTERASE"/>
    <property type="match status" value="1"/>
</dbReference>
<dbReference type="Gene3D" id="3.10.129.10">
    <property type="entry name" value="Hotdog Thioesterase"/>
    <property type="match status" value="2"/>
</dbReference>
<evidence type="ECO:0000256" key="4">
    <source>
        <dbReference type="ARBA" id="ARBA00022946"/>
    </source>
</evidence>
<feature type="transmembrane region" description="Helical" evidence="5">
    <location>
        <begin position="426"/>
        <end position="447"/>
    </location>
</feature>
<dbReference type="AlphaFoldDB" id="A0A0L0BST7"/>
<comment type="similarity">
    <text evidence="1">Belongs to the acyl coenzyme A hydrolase family.</text>
</comment>
<organism evidence="7 8">
    <name type="scientific">Lucilia cuprina</name>
    <name type="common">Green bottle fly</name>
    <name type="synonym">Australian sheep blowfly</name>
    <dbReference type="NCBI Taxonomy" id="7375"/>
    <lineage>
        <taxon>Eukaryota</taxon>
        <taxon>Metazoa</taxon>
        <taxon>Ecdysozoa</taxon>
        <taxon>Arthropoda</taxon>
        <taxon>Hexapoda</taxon>
        <taxon>Insecta</taxon>
        <taxon>Pterygota</taxon>
        <taxon>Neoptera</taxon>
        <taxon>Endopterygota</taxon>
        <taxon>Diptera</taxon>
        <taxon>Brachycera</taxon>
        <taxon>Muscomorpha</taxon>
        <taxon>Oestroidea</taxon>
        <taxon>Calliphoridae</taxon>
        <taxon>Luciliinae</taxon>
        <taxon>Lucilia</taxon>
    </lineage>
</organism>
<keyword evidence="8" id="KW-1185">Reference proteome</keyword>
<dbReference type="InterPro" id="IPR033120">
    <property type="entry name" value="HOTDOG_ACOT"/>
</dbReference>
<feature type="transmembrane region" description="Helical" evidence="5">
    <location>
        <begin position="506"/>
        <end position="531"/>
    </location>
</feature>
<dbReference type="GO" id="GO:0005739">
    <property type="term" value="C:mitochondrion"/>
    <property type="evidence" value="ECO:0007669"/>
    <property type="project" value="TreeGrafter"/>
</dbReference>
<dbReference type="GO" id="GO:0016020">
    <property type="term" value="C:membrane"/>
    <property type="evidence" value="ECO:0007669"/>
    <property type="project" value="InterPro"/>
</dbReference>
<dbReference type="InterPro" id="IPR029069">
    <property type="entry name" value="HotDog_dom_sf"/>
</dbReference>
<dbReference type="InterPro" id="IPR008485">
    <property type="entry name" value="JAMP"/>
</dbReference>
<dbReference type="GO" id="GO:0047617">
    <property type="term" value="F:fatty acyl-CoA hydrolase activity"/>
    <property type="evidence" value="ECO:0007669"/>
    <property type="project" value="TreeGrafter"/>
</dbReference>
<evidence type="ECO:0000256" key="5">
    <source>
        <dbReference type="SAM" id="Phobius"/>
    </source>
</evidence>
<dbReference type="GO" id="GO:0006986">
    <property type="term" value="P:response to unfolded protein"/>
    <property type="evidence" value="ECO:0007669"/>
    <property type="project" value="InterPro"/>
</dbReference>
<dbReference type="FunFam" id="3.10.129.10:FF:000051">
    <property type="entry name" value="Acyl-coa thioesterase"/>
    <property type="match status" value="1"/>
</dbReference>
<keyword evidence="5" id="KW-0472">Membrane</keyword>
<gene>
    <name evidence="7" type="ORF">FF38_02513</name>
</gene>
<protein>
    <recommendedName>
        <fullName evidence="6">HotDog ACOT-type domain-containing protein</fullName>
    </recommendedName>
</protein>
<feature type="transmembrane region" description="Helical" evidence="5">
    <location>
        <begin position="394"/>
        <end position="414"/>
    </location>
</feature>
<sequence length="623" mass="72167">MKEVNLKIMQRLGLETGYIKEAEKRDHLLKYTPLQEELPKRSMKDSYMEAYIPLSICTDMQVNYVSAVGTVRLGRLMEQLDMFAVWICQQHVSIPKLPVNEPLPYTFVTILVDKMTFSKLLPAYNQDIRITGHVSWIGRTSLEISVWLEQKHEESFRQITQAVFLMAARNATNTKAAPVNPLKLDNDEEKEIFQMGEERRKTRKRLHETSIFKIKPTEEEHTLMYELFQDTTDNSHLQLNNRFLPQNSRWMNDSFIVNTFLCFPENRNAQNTVFGGFLMRQSYEISWMRAYLYCGQRPSCERCCDISFERPVQMGSIIKMIAYIVYTEDKFMQIMTVAEILDPSGKERCPGQYCGRIQLDNETWSDCGPCPRGFRVNDSYACTQCEEELDAYSWFYLGFMAALPLMMHCFFIDLDAKDRKFSRKQLILTTCACLEVIISAIAAVLLMEPMGEFRLFACPVRKFSDWYTLFYNPAPNYEKSLHCTQEAVYPLPLVSTLLEVRGKAPIYAALYFLPLITFIHALACGLIYYSFPYMSIAISMIANAIHYSMKLDQSFKALIKSSCLEIKNLVIICIQWLLLAYGIIALGHHYALLCLVPFPSIFYILTVRFTDPAEFRETEARSS</sequence>
<evidence type="ECO:0000259" key="6">
    <source>
        <dbReference type="PROSITE" id="PS51770"/>
    </source>
</evidence>
<comment type="caution">
    <text evidence="7">The sequence shown here is derived from an EMBL/GenBank/DDBJ whole genome shotgun (WGS) entry which is preliminary data.</text>
</comment>
<feature type="domain" description="HotDog ACOT-type" evidence="6">
    <location>
        <begin position="252"/>
        <end position="362"/>
    </location>
</feature>
<evidence type="ECO:0000256" key="2">
    <source>
        <dbReference type="ARBA" id="ARBA00022737"/>
    </source>
</evidence>
<keyword evidence="5" id="KW-1133">Transmembrane helix</keyword>
<dbReference type="CDD" id="cd03442">
    <property type="entry name" value="BFIT_BACH"/>
    <property type="match status" value="2"/>
</dbReference>
<dbReference type="PANTHER" id="PTHR12655:SF0">
    <property type="entry name" value="ACYL-COENZYME A THIOESTERASE 9, MITOCHONDRIAL"/>
    <property type="match status" value="1"/>
</dbReference>
<reference evidence="7 8" key="1">
    <citation type="journal article" date="2015" name="Nat. Commun.">
        <title>Lucilia cuprina genome unlocks parasitic fly biology to underpin future interventions.</title>
        <authorList>
            <person name="Anstead C.A."/>
            <person name="Korhonen P.K."/>
            <person name="Young N.D."/>
            <person name="Hall R.S."/>
            <person name="Jex A.R."/>
            <person name="Murali S.C."/>
            <person name="Hughes D.S."/>
            <person name="Lee S.F."/>
            <person name="Perry T."/>
            <person name="Stroehlein A.J."/>
            <person name="Ansell B.R."/>
            <person name="Breugelmans B."/>
            <person name="Hofmann A."/>
            <person name="Qu J."/>
            <person name="Dugan S."/>
            <person name="Lee S.L."/>
            <person name="Chao H."/>
            <person name="Dinh H."/>
            <person name="Han Y."/>
            <person name="Doddapaneni H.V."/>
            <person name="Worley K.C."/>
            <person name="Muzny D.M."/>
            <person name="Ioannidis P."/>
            <person name="Waterhouse R.M."/>
            <person name="Zdobnov E.M."/>
            <person name="James P.J."/>
            <person name="Bagnall N.H."/>
            <person name="Kotze A.C."/>
            <person name="Gibbs R.A."/>
            <person name="Richards S."/>
            <person name="Batterham P."/>
            <person name="Gasser R.B."/>
        </authorList>
    </citation>
    <scope>NUCLEOTIDE SEQUENCE [LARGE SCALE GENOMIC DNA]</scope>
    <source>
        <strain evidence="7 8">LS</strain>
        <tissue evidence="7">Full body</tissue>
    </source>
</reference>
<evidence type="ECO:0000256" key="1">
    <source>
        <dbReference type="ARBA" id="ARBA00010458"/>
    </source>
</evidence>
<proteinExistence type="inferred from homology"/>
<dbReference type="Proteomes" id="UP000037069">
    <property type="component" value="Unassembled WGS sequence"/>
</dbReference>
<feature type="domain" description="HotDog ACOT-type" evidence="6">
    <location>
        <begin position="50"/>
        <end position="172"/>
    </location>
</feature>
<dbReference type="SUPFAM" id="SSF54637">
    <property type="entry name" value="Thioesterase/thiol ester dehydrase-isomerase"/>
    <property type="match status" value="2"/>
</dbReference>
<accession>A0A0L0BST7</accession>
<feature type="transmembrane region" description="Helical" evidence="5">
    <location>
        <begin position="566"/>
        <end position="584"/>
    </location>
</feature>
<keyword evidence="5" id="KW-0812">Transmembrane</keyword>